<comment type="caution">
    <text evidence="1">The sequence shown here is derived from an EMBL/GenBank/DDBJ whole genome shotgun (WGS) entry which is preliminary data.</text>
</comment>
<reference evidence="1" key="1">
    <citation type="journal article" date="2015" name="Nature">
        <title>Complex archaea that bridge the gap between prokaryotes and eukaryotes.</title>
        <authorList>
            <person name="Spang A."/>
            <person name="Saw J.H."/>
            <person name="Jorgensen S.L."/>
            <person name="Zaremba-Niedzwiedzka K."/>
            <person name="Martijn J."/>
            <person name="Lind A.E."/>
            <person name="van Eijk R."/>
            <person name="Schleper C."/>
            <person name="Guy L."/>
            <person name="Ettema T.J."/>
        </authorList>
    </citation>
    <scope>NUCLEOTIDE SEQUENCE</scope>
</reference>
<gene>
    <name evidence="1" type="ORF">LCGC14_2168940</name>
</gene>
<protein>
    <submittedName>
        <fullName evidence="1">Uncharacterized protein</fullName>
    </submittedName>
</protein>
<dbReference type="EMBL" id="LAZR01070337">
    <property type="protein sequence ID" value="KKK42275.1"/>
    <property type="molecule type" value="Genomic_DNA"/>
</dbReference>
<proteinExistence type="predicted"/>
<name>A0A0F8W277_9ZZZZ</name>
<dbReference type="AlphaFoldDB" id="A0A0F8W277"/>
<organism evidence="1">
    <name type="scientific">marine sediment metagenome</name>
    <dbReference type="NCBI Taxonomy" id="412755"/>
    <lineage>
        <taxon>unclassified sequences</taxon>
        <taxon>metagenomes</taxon>
        <taxon>ecological metagenomes</taxon>
    </lineage>
</organism>
<sequence length="73" mass="8923">MSKKDYQLFADALSQIESEEKQEEMIDFIYPIFKADNYRFDLDKFRDWIKRRKNKESMKGTNYNPKYMPLGVE</sequence>
<evidence type="ECO:0000313" key="1">
    <source>
        <dbReference type="EMBL" id="KKK42275.1"/>
    </source>
</evidence>
<accession>A0A0F8W277</accession>